<keyword evidence="2 11" id="KW-0808">Transferase</keyword>
<dbReference type="FunFam" id="3.30.1010.10:FF:000004">
    <property type="entry name" value="Serine/threonine-protein kinase TOR"/>
    <property type="match status" value="1"/>
</dbReference>
<keyword evidence="11" id="KW-0723">Serine/threonine-protein kinase</keyword>
<dbReference type="GO" id="GO:2000243">
    <property type="term" value="P:positive regulation of reproductive process"/>
    <property type="evidence" value="ECO:0007669"/>
    <property type="project" value="UniProtKB-ARBA"/>
</dbReference>
<dbReference type="Gene3D" id="1.25.40.10">
    <property type="entry name" value="Tetratricopeptide repeat domain"/>
    <property type="match status" value="1"/>
</dbReference>
<dbReference type="SUPFAM" id="SSF56112">
    <property type="entry name" value="Protein kinase-like (PK-like)"/>
    <property type="match status" value="1"/>
</dbReference>
<dbReference type="InterPro" id="IPR011989">
    <property type="entry name" value="ARM-like"/>
</dbReference>
<name>A0AAW1MDU3_POPJA</name>
<dbReference type="GO" id="GO:0031932">
    <property type="term" value="C:TORC2 complex"/>
    <property type="evidence" value="ECO:0007669"/>
    <property type="project" value="TreeGrafter"/>
</dbReference>
<dbReference type="GO" id="GO:0005634">
    <property type="term" value="C:nucleus"/>
    <property type="evidence" value="ECO:0007669"/>
    <property type="project" value="TreeGrafter"/>
</dbReference>
<dbReference type="GO" id="GO:0004674">
    <property type="term" value="F:protein serine/threonine kinase activity"/>
    <property type="evidence" value="ECO:0007669"/>
    <property type="project" value="UniProtKB-KW"/>
</dbReference>
<dbReference type="InterPro" id="IPR024585">
    <property type="entry name" value="mTOR_dom"/>
</dbReference>
<dbReference type="InterPro" id="IPR057564">
    <property type="entry name" value="HEAT_ATR"/>
</dbReference>
<dbReference type="Gene3D" id="1.25.10.10">
    <property type="entry name" value="Leucine-rich Repeat Variant"/>
    <property type="match status" value="4"/>
</dbReference>
<dbReference type="InterPro" id="IPR003151">
    <property type="entry name" value="PIK-rel_kinase_FAT"/>
</dbReference>
<dbReference type="GO" id="GO:0005524">
    <property type="term" value="F:ATP binding"/>
    <property type="evidence" value="ECO:0007669"/>
    <property type="project" value="UniProtKB-KW"/>
</dbReference>
<dbReference type="Proteomes" id="UP001458880">
    <property type="component" value="Unassembled WGS sequence"/>
</dbReference>
<evidence type="ECO:0000256" key="3">
    <source>
        <dbReference type="ARBA" id="ARBA00022737"/>
    </source>
</evidence>
<dbReference type="GO" id="GO:0016242">
    <property type="term" value="P:negative regulation of macroautophagy"/>
    <property type="evidence" value="ECO:0007669"/>
    <property type="project" value="TreeGrafter"/>
</dbReference>
<dbReference type="PANTHER" id="PTHR11139:SF9">
    <property type="entry name" value="SERINE_THREONINE-PROTEIN KINASE MTOR"/>
    <property type="match status" value="1"/>
</dbReference>
<dbReference type="Gene3D" id="1.10.1070.11">
    <property type="entry name" value="Phosphatidylinositol 3-/4-kinase, catalytic domain"/>
    <property type="match status" value="1"/>
</dbReference>
<dbReference type="InterPro" id="IPR003152">
    <property type="entry name" value="FATC_dom"/>
</dbReference>
<evidence type="ECO:0000256" key="7">
    <source>
        <dbReference type="ARBA" id="ARBA00022840"/>
    </source>
</evidence>
<protein>
    <recommendedName>
        <fullName evidence="11">Serine/threonine-protein kinase TOR</fullName>
        <ecNumber evidence="11">2.7.11.1</ecNumber>
    </recommendedName>
</protein>
<dbReference type="InterPro" id="IPR014009">
    <property type="entry name" value="PIK_FAT"/>
</dbReference>
<evidence type="ECO:0000313" key="16">
    <source>
        <dbReference type="Proteomes" id="UP001458880"/>
    </source>
</evidence>
<evidence type="ECO:0000256" key="10">
    <source>
        <dbReference type="ARBA" id="ARBA00048679"/>
    </source>
</evidence>
<dbReference type="PROSITE" id="PS51190">
    <property type="entry name" value="FATC"/>
    <property type="match status" value="1"/>
</dbReference>
<dbReference type="InterPro" id="IPR036940">
    <property type="entry name" value="PI3/4_kinase_cat_sf"/>
</dbReference>
<evidence type="ECO:0000259" key="14">
    <source>
        <dbReference type="PROSITE" id="PS51190"/>
    </source>
</evidence>
<keyword evidence="3" id="KW-0677">Repeat</keyword>
<dbReference type="PROSITE" id="PS51189">
    <property type="entry name" value="FAT"/>
    <property type="match status" value="1"/>
</dbReference>
<dbReference type="InterPro" id="IPR011009">
    <property type="entry name" value="Kinase-like_dom_sf"/>
</dbReference>
<evidence type="ECO:0000256" key="1">
    <source>
        <dbReference type="ARBA" id="ARBA00011031"/>
    </source>
</evidence>
<dbReference type="InterPro" id="IPR050517">
    <property type="entry name" value="DDR_Repair_Kinase"/>
</dbReference>
<dbReference type="GO" id="GO:0038202">
    <property type="term" value="P:TORC1 signaling"/>
    <property type="evidence" value="ECO:0007669"/>
    <property type="project" value="TreeGrafter"/>
</dbReference>
<dbReference type="SMART" id="SM00146">
    <property type="entry name" value="PI3Kc"/>
    <property type="match status" value="1"/>
</dbReference>
<evidence type="ECO:0000256" key="8">
    <source>
        <dbReference type="ARBA" id="ARBA00023306"/>
    </source>
</evidence>
<accession>A0AAW1MDU3</accession>
<dbReference type="PROSITE" id="PS00916">
    <property type="entry name" value="PI3_4_KINASE_2"/>
    <property type="match status" value="1"/>
</dbReference>
<comment type="catalytic activity">
    <reaction evidence="9 11">
        <text>L-threonyl-[protein] + ATP = O-phospho-L-threonyl-[protein] + ADP + H(+)</text>
        <dbReference type="Rhea" id="RHEA:46608"/>
        <dbReference type="Rhea" id="RHEA-COMP:11060"/>
        <dbReference type="Rhea" id="RHEA-COMP:11605"/>
        <dbReference type="ChEBI" id="CHEBI:15378"/>
        <dbReference type="ChEBI" id="CHEBI:30013"/>
        <dbReference type="ChEBI" id="CHEBI:30616"/>
        <dbReference type="ChEBI" id="CHEBI:61977"/>
        <dbReference type="ChEBI" id="CHEBI:456216"/>
        <dbReference type="EC" id="2.7.11.1"/>
    </reaction>
</comment>
<evidence type="ECO:0000256" key="5">
    <source>
        <dbReference type="ARBA" id="ARBA00022777"/>
    </source>
</evidence>
<dbReference type="GO" id="GO:0010605">
    <property type="term" value="P:negative regulation of macromolecule metabolic process"/>
    <property type="evidence" value="ECO:0007669"/>
    <property type="project" value="UniProtKB-ARBA"/>
</dbReference>
<dbReference type="GO" id="GO:0045930">
    <property type="term" value="P:negative regulation of mitotic cell cycle"/>
    <property type="evidence" value="ECO:0007669"/>
    <property type="project" value="UniProtKB-ARBA"/>
</dbReference>
<dbReference type="SMART" id="SM01345">
    <property type="entry name" value="Rapamycin_bind"/>
    <property type="match status" value="1"/>
</dbReference>
<dbReference type="PANTHER" id="PTHR11139">
    <property type="entry name" value="ATAXIA TELANGIECTASIA MUTATED ATM -RELATED"/>
    <property type="match status" value="1"/>
</dbReference>
<dbReference type="GO" id="GO:0051896">
    <property type="term" value="P:regulation of phosphatidylinositol 3-kinase/protein kinase B signal transduction"/>
    <property type="evidence" value="ECO:0007669"/>
    <property type="project" value="UniProtKB-ARBA"/>
</dbReference>
<evidence type="ECO:0000256" key="6">
    <source>
        <dbReference type="ARBA" id="ARBA00022803"/>
    </source>
</evidence>
<dbReference type="SMART" id="SM01346">
    <property type="entry name" value="DUF3385"/>
    <property type="match status" value="1"/>
</dbReference>
<dbReference type="Pfam" id="PF02260">
    <property type="entry name" value="FATC"/>
    <property type="match status" value="1"/>
</dbReference>
<sequence>MNTVLINQFVVGLKSRQPEVRAKAAQELSLYVKSELREATPDEINSFMDEFNHHIFEMVSANDVNEKKGGVLTILCLVNADVGINSNRLTRFFNYLRNLVPSNDVSVLELVAKAMGKLALASGSKASEYVDFEVKKYLEWLSGDRVEGKRHAAVLILKELALTMPTYFYQQVSNFFDAIFNAVQDPKPAIREAAVEALRAALVVTAQRESAKQKDRLLWYKQCYDETLKLLNEKGDKTRDDKIHGALLVLNELVRCSNRDWETKYRALMENTETKESVEDQLVNISKPRFTPFSKRSAHYQNIHSTALHSVVLESQICKQLIAEKYSYICLDVLAHRILRFSYIQQTLLVILPRLAAFNRTEFVTTHLPITMMYLLTSLRGREKDKGTAFITIGLIAVAVQDDIIPYVPKIMELITAALPSRETPTKKRITIDSSVFKCLTFLAHAVNSHIINDITNILEPMFSTGLTLSLTICLRELAANIPELKHSISLGLLGMLCKILMNKPLRHPGMPRHLPSNVLLGGTSETTDTASIVLALHTLGTFDFEGHSLLPLVQKCADYFIVHDQKEIRLEAVRTCSRLLKHSIHATAQHYSETVTKTVAQVLSKLLVVGLTDTDSDVRFMVFYSMDNTFDNHLAQPESLSALFVALHDEVFEIREVALCIIGRLSTMNPAYVMPSLRKTLVQLLTELEHSGTGRNKEQGARMLDHLVVHAPRLIRPYIEPILKVLVPKLREAEPNPGVVLSVLITIGDLAGVTGGGLELQQWMKELMTILLEMLGDASAPEKRGAALCTLGQLVGATGHVIKPYTEYPILLDILINFLKTEQHGFIRRETIRVLGLLGALDPYRHKINRGQIDFQPEAPVLIPFSDKNDDSNMDLTSSEMLVNMSSSTLEEYYLAMSIATLMKIIRDPTLSQHYTMVVHAVTFIFKSLGIKCVTYISQVLPSLLNVVRTADVSFREYLFQQLAQLISIVKQHIRNYLDDICNLIKEFWTPNCQIESTLILLVEHIAVALGAEFKVYLPKLMPQILRVLSHDVSKDRQVTVKLLEALMKFGNNLDDYMHLILPPIVKLFDAQDCPTAVSKQALETIDYLADVLDFSDFTSRIIHPLVRTLDGNPELRATAMETLVSLVLQLGRKFNIFIPLVAKIMAKHKIQHVKYELLICKLQNDTTLADDSDFKMPRNRLKGKGRDSSLRSETIMIQRLKVASSDLQHAWTITRRVSKDDWLEWLRKLSIELLKQSPIPALRSCLSLAQTYSQFPRDLFNATFVSCWTELSEPMQKELIESLRMALMVPDIPEITQTILNLAEFMEHCDKGPLPLEPQLLGERAIYCRAYAKALHYKEAEFQQNATSNVVEALISINNKLQQKEAAEGLLQFVMQRNCDMQIQVRWYEKLHNWDKALGLYQERLIVNGNDEDALLGQMRCLEALGEWDKLHTLAETEFDKLSAHNKFKAGRLAAASAWGIHHWASMERYVNVIPRDSQDGSFYRAILAIHKEQYDEAQKFIDTTRDNLDTELTAMAGESYQRAYGAMIMVQMLAELEEVIQYNLVPERRSTIKAMWWQRLQSGQRIVEDWQRIIQIHSLVLSPREDIHTWLKYASLCRKNGSLMLSQKTLQMLLPFNQPDVTYAYTKHLWMSDQHQEAYNQLDEFLEEYLKHLTKEEIVHDDRRRLLARCYLKLGSWKVSLEGINETSIPIVLRRYEHATEHDSNWYKAWHSWAYMNFETVLFYKGRNESQARATRQPIKPERAYSYIQYTVDAVKGFFKSINLSKGSSLQDTLRLLTLWFEYGQWPEVYQAISEGLHEIEKNTWLQVIPQLIARIDSPRALVSSLIHQLLIDIGRTHPQALIYPLTVATKSQSLVRKNAANKILDSMSSHWSRLVEQAKLVSNELIRVAILWHEMWHEGLEEASRLYFGEGDIEGMFKVLDPLHSKLDKEGQTSKEICFCQAYGRDLREAKDWCQRYKISKDKRVLTNAWDLYYHVFRRITRQLPQLTSLELQYVSPQLRDCKDLELAIPGSYSPGQPVVRIAYIHSSLEVITSKQRPRKLLIRGSNGKDYMFLLKGHEDLRQDERVMQIFGLVNTLLLNDPNTIRSNLTIQRYAVIPLSTNSGLIGWVPHCDTLHTLIRDYREKKKILLNIEHRIMLRMAPDYDHLMVIQKVEVFEQALEHTHGDDLARLLWLKSPSSEVWFDRRTNYTRSLAVMSMVGYILGLGDRHPSNLMLDRMSGKILHIDFGDCFEVAMTREKFPEKIPFRLTRMLINAMEVTGIEGTYRRTCESVMSVLHRNKDSVMAVLEAFVYDPLLNWRLVDTAGRLNRSNTNDVGSMSAGFSRGEQDMLLSHSLIGSKKGIPSPDISGDGPEPEVVKNKKAVAIITRVKDKLTGKDFSLDEPLTIQKQVDLLIQQATDNENLCQCYIGWCPFW</sequence>
<dbReference type="FunFam" id="1.10.1070.11:FF:000007">
    <property type="entry name" value="Serine/threonine-protein kinase TOR"/>
    <property type="match status" value="1"/>
</dbReference>
<dbReference type="GO" id="GO:0051240">
    <property type="term" value="P:positive regulation of multicellular organismal process"/>
    <property type="evidence" value="ECO:0007669"/>
    <property type="project" value="UniProtKB-ARBA"/>
</dbReference>
<evidence type="ECO:0000313" key="15">
    <source>
        <dbReference type="EMBL" id="KAK9743991.1"/>
    </source>
</evidence>
<dbReference type="InterPro" id="IPR009076">
    <property type="entry name" value="FRB_dom"/>
</dbReference>
<evidence type="ECO:0000256" key="4">
    <source>
        <dbReference type="ARBA" id="ARBA00022741"/>
    </source>
</evidence>
<dbReference type="GO" id="GO:0008361">
    <property type="term" value="P:regulation of cell size"/>
    <property type="evidence" value="ECO:0007669"/>
    <property type="project" value="UniProtKB-ARBA"/>
</dbReference>
<dbReference type="InterPro" id="IPR026683">
    <property type="entry name" value="TOR_cat"/>
</dbReference>
<evidence type="ECO:0000256" key="11">
    <source>
        <dbReference type="RuleBase" id="RU364109"/>
    </source>
</evidence>
<dbReference type="SMART" id="SM01343">
    <property type="entry name" value="FATC"/>
    <property type="match status" value="1"/>
</dbReference>
<dbReference type="FunFam" id="1.25.10.10:FF:000060">
    <property type="entry name" value="Serine/threonine-protein kinase mTOR"/>
    <property type="match status" value="1"/>
</dbReference>
<gene>
    <name evidence="15" type="ORF">QE152_g8201</name>
</gene>
<dbReference type="CDD" id="cd05169">
    <property type="entry name" value="PIKKc_TOR"/>
    <property type="match status" value="1"/>
</dbReference>
<dbReference type="GO" id="GO:0045787">
    <property type="term" value="P:positive regulation of cell cycle"/>
    <property type="evidence" value="ECO:0007669"/>
    <property type="project" value="UniProtKB-ARBA"/>
</dbReference>
<dbReference type="Gene3D" id="3.30.1010.10">
    <property type="entry name" value="Phosphatidylinositol 3-kinase Catalytic Subunit, Chain A, domain 4"/>
    <property type="match status" value="1"/>
</dbReference>
<evidence type="ECO:0000256" key="2">
    <source>
        <dbReference type="ARBA" id="ARBA00022679"/>
    </source>
</evidence>
<dbReference type="SUPFAM" id="SSF47212">
    <property type="entry name" value="FKBP12-rapamycin-binding domain of FKBP-rapamycin-associated protein (FRAP)"/>
    <property type="match status" value="1"/>
</dbReference>
<comment type="caution">
    <text evidence="15">The sequence shown here is derived from an EMBL/GenBank/DDBJ whole genome shotgun (WGS) entry which is preliminary data.</text>
</comment>
<dbReference type="GO" id="GO:0005737">
    <property type="term" value="C:cytoplasm"/>
    <property type="evidence" value="ECO:0007669"/>
    <property type="project" value="TreeGrafter"/>
</dbReference>
<dbReference type="FunFam" id="1.20.120.150:FF:000001">
    <property type="entry name" value="Serine/threonine-protein kinase TOR"/>
    <property type="match status" value="1"/>
</dbReference>
<dbReference type="InterPro" id="IPR000403">
    <property type="entry name" value="PI3/4_kinase_cat_dom"/>
</dbReference>
<comment type="similarity">
    <text evidence="1 11">Belongs to the PI3/PI4-kinase family.</text>
</comment>
<dbReference type="Gene3D" id="1.20.120.150">
    <property type="entry name" value="FKBP12-rapamycin binding domain"/>
    <property type="match status" value="1"/>
</dbReference>
<dbReference type="InterPro" id="IPR018936">
    <property type="entry name" value="PI3/4_kinase_CS"/>
</dbReference>
<keyword evidence="7 11" id="KW-0067">ATP-binding</keyword>
<dbReference type="GO" id="GO:0031931">
    <property type="term" value="C:TORC1 complex"/>
    <property type="evidence" value="ECO:0007669"/>
    <property type="project" value="UniProtKB-ARBA"/>
</dbReference>
<dbReference type="PROSITE" id="PS50290">
    <property type="entry name" value="PI3_4_KINASE_3"/>
    <property type="match status" value="1"/>
</dbReference>
<dbReference type="Pfam" id="PF00454">
    <property type="entry name" value="PI3_PI4_kinase"/>
    <property type="match status" value="1"/>
</dbReference>
<dbReference type="PROSITE" id="PS00915">
    <property type="entry name" value="PI3_4_KINASE_1"/>
    <property type="match status" value="1"/>
</dbReference>
<dbReference type="Pfam" id="PF11865">
    <property type="entry name" value="mTOR_dom"/>
    <property type="match status" value="1"/>
</dbReference>
<dbReference type="Pfam" id="PF02259">
    <property type="entry name" value="FAT"/>
    <property type="match status" value="1"/>
</dbReference>
<keyword evidence="4 11" id="KW-0547">Nucleotide-binding</keyword>
<dbReference type="InterPro" id="IPR011990">
    <property type="entry name" value="TPR-like_helical_dom_sf"/>
</dbReference>
<dbReference type="GO" id="GO:0045893">
    <property type="term" value="P:positive regulation of DNA-templated transcription"/>
    <property type="evidence" value="ECO:0007669"/>
    <property type="project" value="UniProtKB-ARBA"/>
</dbReference>
<dbReference type="GO" id="GO:0044877">
    <property type="term" value="F:protein-containing complex binding"/>
    <property type="evidence" value="ECO:0007669"/>
    <property type="project" value="InterPro"/>
</dbReference>
<reference evidence="15 16" key="1">
    <citation type="journal article" date="2024" name="BMC Genomics">
        <title>De novo assembly and annotation of Popillia japonica's genome with initial clues to its potential as an invasive pest.</title>
        <authorList>
            <person name="Cucini C."/>
            <person name="Boschi S."/>
            <person name="Funari R."/>
            <person name="Cardaioli E."/>
            <person name="Iannotti N."/>
            <person name="Marturano G."/>
            <person name="Paoli F."/>
            <person name="Bruttini M."/>
            <person name="Carapelli A."/>
            <person name="Frati F."/>
            <person name="Nardi F."/>
        </authorList>
    </citation>
    <scope>NUCLEOTIDE SEQUENCE [LARGE SCALE GENOMIC DNA]</scope>
    <source>
        <strain evidence="15">DMR45628</strain>
    </source>
</reference>
<dbReference type="InterPro" id="IPR016024">
    <property type="entry name" value="ARM-type_fold"/>
</dbReference>
<evidence type="ECO:0000259" key="12">
    <source>
        <dbReference type="PROSITE" id="PS50290"/>
    </source>
</evidence>
<dbReference type="SUPFAM" id="SSF48371">
    <property type="entry name" value="ARM repeat"/>
    <property type="match status" value="2"/>
</dbReference>
<dbReference type="EC" id="2.7.11.1" evidence="11"/>
<dbReference type="GO" id="GO:0051094">
    <property type="term" value="P:positive regulation of developmental process"/>
    <property type="evidence" value="ECO:0007669"/>
    <property type="project" value="UniProtKB-ARBA"/>
</dbReference>
<dbReference type="EMBL" id="JASPKY010000064">
    <property type="protein sequence ID" value="KAK9743991.1"/>
    <property type="molecule type" value="Genomic_DNA"/>
</dbReference>
<keyword evidence="5 11" id="KW-0418">Kinase</keyword>
<feature type="domain" description="PI3K/PI4K catalytic" evidence="12">
    <location>
        <begin position="2029"/>
        <end position="2341"/>
    </location>
</feature>
<proteinExistence type="inferred from homology"/>
<evidence type="ECO:0000256" key="9">
    <source>
        <dbReference type="ARBA" id="ARBA00047899"/>
    </source>
</evidence>
<feature type="domain" description="FAT" evidence="13">
    <location>
        <begin position="1322"/>
        <end position="1855"/>
    </location>
</feature>
<dbReference type="FunFam" id="1.25.10.10:FF:000094">
    <property type="entry name" value="Serine/threonine-protein kinase mTOR"/>
    <property type="match status" value="1"/>
</dbReference>
<dbReference type="Pfam" id="PF08771">
    <property type="entry name" value="FRB_dom"/>
    <property type="match status" value="1"/>
</dbReference>
<organism evidence="15 16">
    <name type="scientific">Popillia japonica</name>
    <name type="common">Japanese beetle</name>
    <dbReference type="NCBI Taxonomy" id="7064"/>
    <lineage>
        <taxon>Eukaryota</taxon>
        <taxon>Metazoa</taxon>
        <taxon>Ecdysozoa</taxon>
        <taxon>Arthropoda</taxon>
        <taxon>Hexapoda</taxon>
        <taxon>Insecta</taxon>
        <taxon>Pterygota</taxon>
        <taxon>Neoptera</taxon>
        <taxon>Endopterygota</taxon>
        <taxon>Coleoptera</taxon>
        <taxon>Polyphaga</taxon>
        <taxon>Scarabaeiformia</taxon>
        <taxon>Scarabaeidae</taxon>
        <taxon>Rutelinae</taxon>
        <taxon>Popillia</taxon>
    </lineage>
</organism>
<dbReference type="InterPro" id="IPR036738">
    <property type="entry name" value="FRB_sf"/>
</dbReference>
<feature type="domain" description="FATC" evidence="14">
    <location>
        <begin position="2386"/>
        <end position="2418"/>
    </location>
</feature>
<comment type="catalytic activity">
    <reaction evidence="10">
        <text>L-seryl-[protein] + ATP = O-phospho-L-seryl-[protein] + ADP + H(+)</text>
        <dbReference type="Rhea" id="RHEA:17989"/>
        <dbReference type="Rhea" id="RHEA-COMP:9863"/>
        <dbReference type="Rhea" id="RHEA-COMP:11604"/>
        <dbReference type="ChEBI" id="CHEBI:15378"/>
        <dbReference type="ChEBI" id="CHEBI:29999"/>
        <dbReference type="ChEBI" id="CHEBI:30616"/>
        <dbReference type="ChEBI" id="CHEBI:83421"/>
        <dbReference type="ChEBI" id="CHEBI:456216"/>
        <dbReference type="EC" id="2.7.11.1"/>
    </reaction>
</comment>
<keyword evidence="16" id="KW-1185">Reference proteome</keyword>
<keyword evidence="8" id="KW-0131">Cell cycle</keyword>
<keyword evidence="6" id="KW-0802">TPR repeat</keyword>
<dbReference type="Pfam" id="PF23593">
    <property type="entry name" value="HEAT_ATR"/>
    <property type="match status" value="1"/>
</dbReference>
<evidence type="ECO:0000259" key="13">
    <source>
        <dbReference type="PROSITE" id="PS51189"/>
    </source>
</evidence>